<accession>A0AAE3MEC3</accession>
<organism evidence="3 4">
    <name type="scientific">Plebeiibacterium marinum</name>
    <dbReference type="NCBI Taxonomy" id="2992111"/>
    <lineage>
        <taxon>Bacteria</taxon>
        <taxon>Pseudomonadati</taxon>
        <taxon>Bacteroidota</taxon>
        <taxon>Bacteroidia</taxon>
        <taxon>Marinilabiliales</taxon>
        <taxon>Marinilabiliaceae</taxon>
        <taxon>Plebeiibacterium</taxon>
    </lineage>
</organism>
<comment type="caution">
    <text evidence="3">The sequence shown here is derived from an EMBL/GenBank/DDBJ whole genome shotgun (WGS) entry which is preliminary data.</text>
</comment>
<evidence type="ECO:0000313" key="4">
    <source>
        <dbReference type="Proteomes" id="UP001207408"/>
    </source>
</evidence>
<keyword evidence="4" id="KW-1185">Reference proteome</keyword>
<comment type="similarity">
    <text evidence="1">Belongs to the ATP-dependent AMP-binding enzyme family.</text>
</comment>
<dbReference type="Gene3D" id="3.30.300.30">
    <property type="match status" value="1"/>
</dbReference>
<name>A0AAE3MEC3_9BACT</name>
<dbReference type="GO" id="GO:0006631">
    <property type="term" value="P:fatty acid metabolic process"/>
    <property type="evidence" value="ECO:0007669"/>
    <property type="project" value="TreeGrafter"/>
</dbReference>
<reference evidence="3" key="1">
    <citation type="submission" date="2022-10" db="EMBL/GenBank/DDBJ databases">
        <authorList>
            <person name="Yu W.X."/>
        </authorList>
    </citation>
    <scope>NUCLEOTIDE SEQUENCE</scope>
    <source>
        <strain evidence="3">D04</strain>
    </source>
</reference>
<dbReference type="Proteomes" id="UP001207408">
    <property type="component" value="Unassembled WGS sequence"/>
</dbReference>
<evidence type="ECO:0000256" key="1">
    <source>
        <dbReference type="ARBA" id="ARBA00006432"/>
    </source>
</evidence>
<dbReference type="GO" id="GO:0031956">
    <property type="term" value="F:medium-chain fatty acid-CoA ligase activity"/>
    <property type="evidence" value="ECO:0007669"/>
    <property type="project" value="TreeGrafter"/>
</dbReference>
<proteinExistence type="inferred from homology"/>
<feature type="domain" description="AMP-dependent synthetase/ligase" evidence="2">
    <location>
        <begin position="53"/>
        <end position="198"/>
    </location>
</feature>
<dbReference type="SUPFAM" id="SSF56801">
    <property type="entry name" value="Acetyl-CoA synthetase-like"/>
    <property type="match status" value="1"/>
</dbReference>
<dbReference type="EMBL" id="JAPDPI010000017">
    <property type="protein sequence ID" value="MCW3805891.1"/>
    <property type="molecule type" value="Genomic_DNA"/>
</dbReference>
<dbReference type="InterPro" id="IPR042099">
    <property type="entry name" value="ANL_N_sf"/>
</dbReference>
<dbReference type="PROSITE" id="PS00455">
    <property type="entry name" value="AMP_BINDING"/>
    <property type="match status" value="1"/>
</dbReference>
<dbReference type="Pfam" id="PF00501">
    <property type="entry name" value="AMP-binding"/>
    <property type="match status" value="1"/>
</dbReference>
<dbReference type="Gene3D" id="3.40.50.12780">
    <property type="entry name" value="N-terminal domain of ligase-like"/>
    <property type="match status" value="1"/>
</dbReference>
<dbReference type="RefSeq" id="WP_301199258.1">
    <property type="nucleotide sequence ID" value="NZ_JAPDPI010000017.1"/>
</dbReference>
<dbReference type="PANTHER" id="PTHR43201">
    <property type="entry name" value="ACYL-COA SYNTHETASE"/>
    <property type="match status" value="1"/>
</dbReference>
<dbReference type="InterPro" id="IPR020845">
    <property type="entry name" value="AMP-binding_CS"/>
</dbReference>
<dbReference type="AlphaFoldDB" id="A0AAE3MEC3"/>
<dbReference type="InterPro" id="IPR045851">
    <property type="entry name" value="AMP-bd_C_sf"/>
</dbReference>
<gene>
    <name evidence="3" type="ORF">OM074_09640</name>
</gene>
<evidence type="ECO:0000313" key="3">
    <source>
        <dbReference type="EMBL" id="MCW3805891.1"/>
    </source>
</evidence>
<protein>
    <submittedName>
        <fullName evidence="3">AMP-binding protein</fullName>
    </submittedName>
</protein>
<evidence type="ECO:0000259" key="2">
    <source>
        <dbReference type="Pfam" id="PF00501"/>
    </source>
</evidence>
<dbReference type="InterPro" id="IPR000873">
    <property type="entry name" value="AMP-dep_synth/lig_dom"/>
</dbReference>
<sequence length="357" mass="39319">MKGYQGIKLDGIYREKEGLVSFCEEKLSDKAIPEWIKPVYSFILEWVSDSAHVMGCTSGSTGKPKTIRLYKKHMIASAAKTVKYFNLSSEKTVLLCLSANYIAGKMMLVRAFVGGFNLLLKEPTGNPLNEIQTKVDFAAMIPMQVTNCLNSICQGDKVGVVIIGGGALNEDIKSGLHNAGTVCYETYGMTETVSHVAVRRVGEANFRAMPNVLFQVDSRNCLVIDAPDVLNEKLITNDIVDLVSPLEFKWKGRYDNVINSGGIKLFPEEIEKKLSKVLSAACLVSSVEDEVLGEKVVLVVLEGCNINEVKTILSLNTSLSKYEKPKEIVQIPSFPCTDTDKIQRGEVKNLIGRILNK</sequence>
<dbReference type="PANTHER" id="PTHR43201:SF8">
    <property type="entry name" value="ACYL-COA SYNTHETASE FAMILY MEMBER 3"/>
    <property type="match status" value="1"/>
</dbReference>